<dbReference type="InterPro" id="IPR005225">
    <property type="entry name" value="Small_GTP-bd"/>
</dbReference>
<dbReference type="Proteomes" id="UP000611762">
    <property type="component" value="Unassembled WGS sequence"/>
</dbReference>
<dbReference type="Pfam" id="PF10396">
    <property type="entry name" value="TrmE_N"/>
    <property type="match status" value="1"/>
</dbReference>
<evidence type="ECO:0000256" key="11">
    <source>
        <dbReference type="RuleBase" id="RU003313"/>
    </source>
</evidence>
<dbReference type="GO" id="GO:0005829">
    <property type="term" value="C:cytosol"/>
    <property type="evidence" value="ECO:0007669"/>
    <property type="project" value="TreeGrafter"/>
</dbReference>
<dbReference type="GO" id="GO:0046872">
    <property type="term" value="F:metal ion binding"/>
    <property type="evidence" value="ECO:0007669"/>
    <property type="project" value="UniProtKB-KW"/>
</dbReference>
<dbReference type="CDD" id="cd04164">
    <property type="entry name" value="trmE"/>
    <property type="match status" value="1"/>
</dbReference>
<feature type="binding site" evidence="10">
    <location>
        <position position="254"/>
    </location>
    <ligand>
        <name>K(+)</name>
        <dbReference type="ChEBI" id="CHEBI:29103"/>
    </ligand>
</feature>
<keyword evidence="3 10" id="KW-0819">tRNA processing</keyword>
<dbReference type="PANTHER" id="PTHR42714:SF2">
    <property type="entry name" value="TRNA MODIFICATION GTPASE GTPBP3, MITOCHONDRIAL"/>
    <property type="match status" value="1"/>
</dbReference>
<keyword evidence="8 10" id="KW-0630">Potassium</keyword>
<dbReference type="HAMAP" id="MF_00379">
    <property type="entry name" value="GTPase_MnmE"/>
    <property type="match status" value="1"/>
</dbReference>
<feature type="binding site" evidence="10">
    <location>
        <position position="124"/>
    </location>
    <ligand>
        <name>(6S)-5-formyl-5,6,7,8-tetrahydrofolate</name>
        <dbReference type="ChEBI" id="CHEBI:57457"/>
    </ligand>
</feature>
<comment type="caution">
    <text evidence="10">Lacks conserved residue(s) required for the propagation of feature annotation.</text>
</comment>
<feature type="binding site" evidence="10">
    <location>
        <position position="454"/>
    </location>
    <ligand>
        <name>(6S)-5-formyl-5,6,7,8-tetrahydrofolate</name>
        <dbReference type="ChEBI" id="CHEBI:57457"/>
    </ligand>
</feature>
<dbReference type="Gene3D" id="1.20.120.430">
    <property type="entry name" value="tRNA modification GTPase MnmE domain 2"/>
    <property type="match status" value="1"/>
</dbReference>
<dbReference type="RefSeq" id="WP_249310899.1">
    <property type="nucleotide sequence ID" value="NZ_JACRSU010000001.1"/>
</dbReference>
<sequence length="454" mass="48370">MTNETIAAIATPHGTGGISIIRISGPDSVVVADRVFRAKNGKPLEEAASHTIHYGFIYDGNHVVDEVLISVMLAPNTFTRENTVEINCHGGLVVTEAVLACVLKNGAALAAPGEFTKRAFLNGRLDLSQAEAVIDVIHSPSSLALSAAANQLGGALSDEINQIRDVVLEVLAKINANLDYPEEDVDEYEPGSLLKDLTKVQDGLNSLLATANRGRLIRDGIDTVICGKPNVGKSSVLNLLARESRAIVTDIAGTTRDVIEERVTLNGIVLNVFDTAGIRQTEDRIESLGIDKSKKYIEKAGLVLFVVDGSQDITQEDLDIFETIRDKNVIVLLNKCDLNCIKTGGAFDGADAVAISAKTGEGLTALTNKIEEKFQLGVLSAENRAVLTNLRHKEAAHNALAAVSRAAAALNAQVPYDLVSIDITDCAAHLGEITGKTVSEEVVDKIFARFCLGK</sequence>
<evidence type="ECO:0000256" key="5">
    <source>
        <dbReference type="ARBA" id="ARBA00022741"/>
    </source>
</evidence>
<feature type="binding site" evidence="10">
    <location>
        <position position="234"/>
    </location>
    <ligand>
        <name>Mg(2+)</name>
        <dbReference type="ChEBI" id="CHEBI:18420"/>
    </ligand>
</feature>
<comment type="similarity">
    <text evidence="1 10 11">Belongs to the TRAFAC class TrmE-Era-EngA-EngB-Septin-like GTPase superfamily. TrmE GTPase family.</text>
</comment>
<dbReference type="GO" id="GO:0002098">
    <property type="term" value="P:tRNA wobble uridine modification"/>
    <property type="evidence" value="ECO:0007669"/>
    <property type="project" value="TreeGrafter"/>
</dbReference>
<evidence type="ECO:0000256" key="1">
    <source>
        <dbReference type="ARBA" id="ARBA00011043"/>
    </source>
</evidence>
<dbReference type="InterPro" id="IPR027368">
    <property type="entry name" value="MnmE_dom2"/>
</dbReference>
<keyword evidence="2 10" id="KW-0963">Cytoplasm</keyword>
<dbReference type="InterPro" id="IPR027417">
    <property type="entry name" value="P-loop_NTPase"/>
</dbReference>
<feature type="domain" description="TrmE-type G" evidence="12">
    <location>
        <begin position="220"/>
        <end position="375"/>
    </location>
</feature>
<name>A0A926DK21_9FIRM</name>
<feature type="binding site" evidence="10">
    <location>
        <position position="255"/>
    </location>
    <ligand>
        <name>Mg(2+)</name>
        <dbReference type="ChEBI" id="CHEBI:18420"/>
    </ligand>
</feature>
<comment type="subunit">
    <text evidence="10">Homodimer. Heterotetramer of two MnmE and two MnmG subunits.</text>
</comment>
<protein>
    <recommendedName>
        <fullName evidence="10">tRNA modification GTPase MnmE</fullName>
        <ecNumber evidence="10">3.6.-.-</ecNumber>
    </recommendedName>
</protein>
<reference evidence="13" key="1">
    <citation type="submission" date="2020-08" db="EMBL/GenBank/DDBJ databases">
        <title>Genome public.</title>
        <authorList>
            <person name="Liu C."/>
            <person name="Sun Q."/>
        </authorList>
    </citation>
    <scope>NUCLEOTIDE SEQUENCE</scope>
    <source>
        <strain evidence="13">H8</strain>
    </source>
</reference>
<dbReference type="CDD" id="cd14858">
    <property type="entry name" value="TrmE_N"/>
    <property type="match status" value="1"/>
</dbReference>
<dbReference type="SUPFAM" id="SSF116878">
    <property type="entry name" value="TrmE connector domain"/>
    <property type="match status" value="1"/>
</dbReference>
<keyword evidence="4 10" id="KW-0479">Metal-binding</keyword>
<feature type="binding site" evidence="10">
    <location>
        <begin position="249"/>
        <end position="255"/>
    </location>
    <ligand>
        <name>GTP</name>
        <dbReference type="ChEBI" id="CHEBI:37565"/>
    </ligand>
</feature>
<dbReference type="InterPro" id="IPR018948">
    <property type="entry name" value="GTP-bd_TrmE_N"/>
</dbReference>
<evidence type="ECO:0000313" key="14">
    <source>
        <dbReference type="Proteomes" id="UP000611762"/>
    </source>
</evidence>
<evidence type="ECO:0000256" key="10">
    <source>
        <dbReference type="HAMAP-Rule" id="MF_00379"/>
    </source>
</evidence>
<dbReference type="AlphaFoldDB" id="A0A926DK21"/>
<evidence type="ECO:0000256" key="7">
    <source>
        <dbReference type="ARBA" id="ARBA00022842"/>
    </source>
</evidence>
<dbReference type="SUPFAM" id="SSF52540">
    <property type="entry name" value="P-loop containing nucleoside triphosphate hydrolases"/>
    <property type="match status" value="1"/>
</dbReference>
<dbReference type="InterPro" id="IPR031168">
    <property type="entry name" value="G_TrmE"/>
</dbReference>
<evidence type="ECO:0000313" key="13">
    <source>
        <dbReference type="EMBL" id="MBC8539686.1"/>
    </source>
</evidence>
<dbReference type="InterPro" id="IPR025867">
    <property type="entry name" value="MnmE_helical"/>
</dbReference>
<dbReference type="Gene3D" id="3.40.50.300">
    <property type="entry name" value="P-loop containing nucleotide triphosphate hydrolases"/>
    <property type="match status" value="1"/>
</dbReference>
<evidence type="ECO:0000256" key="4">
    <source>
        <dbReference type="ARBA" id="ARBA00022723"/>
    </source>
</evidence>
<feature type="binding site" evidence="10">
    <location>
        <position position="85"/>
    </location>
    <ligand>
        <name>(6S)-5-formyl-5,6,7,8-tetrahydrofolate</name>
        <dbReference type="ChEBI" id="CHEBI:57457"/>
    </ligand>
</feature>
<dbReference type="FunFam" id="3.30.1360.120:FF:000003">
    <property type="entry name" value="tRNA modification GTPase MnmE"/>
    <property type="match status" value="1"/>
</dbReference>
<keyword evidence="7 10" id="KW-0460">Magnesium</keyword>
<dbReference type="Pfam" id="PF01926">
    <property type="entry name" value="MMR_HSR1"/>
    <property type="match status" value="1"/>
</dbReference>
<dbReference type="PROSITE" id="PS51709">
    <property type="entry name" value="G_TRME"/>
    <property type="match status" value="1"/>
</dbReference>
<organism evidence="13 14">
    <name type="scientific">Congzhengia minquanensis</name>
    <dbReference type="NCBI Taxonomy" id="2763657"/>
    <lineage>
        <taxon>Bacteria</taxon>
        <taxon>Bacillati</taxon>
        <taxon>Bacillota</taxon>
        <taxon>Clostridia</taxon>
        <taxon>Eubacteriales</taxon>
        <taxon>Oscillospiraceae</taxon>
        <taxon>Congzhengia</taxon>
    </lineage>
</organism>
<dbReference type="PANTHER" id="PTHR42714">
    <property type="entry name" value="TRNA MODIFICATION GTPASE GTPBP3"/>
    <property type="match status" value="1"/>
</dbReference>
<comment type="cofactor">
    <cofactor evidence="10">
        <name>K(+)</name>
        <dbReference type="ChEBI" id="CHEBI:29103"/>
    </cofactor>
    <text evidence="10">Binds 1 potassium ion per subunit.</text>
</comment>
<dbReference type="NCBIfam" id="TIGR00450">
    <property type="entry name" value="mnmE_trmE_thdF"/>
    <property type="match status" value="1"/>
</dbReference>
<evidence type="ECO:0000259" key="12">
    <source>
        <dbReference type="PROSITE" id="PS51709"/>
    </source>
</evidence>
<comment type="caution">
    <text evidence="13">The sequence shown here is derived from an EMBL/GenBank/DDBJ whole genome shotgun (WGS) entry which is preliminary data.</text>
</comment>
<evidence type="ECO:0000256" key="9">
    <source>
        <dbReference type="ARBA" id="ARBA00023134"/>
    </source>
</evidence>
<dbReference type="GO" id="GO:0042802">
    <property type="term" value="F:identical protein binding"/>
    <property type="evidence" value="ECO:0007669"/>
    <property type="project" value="UniProtKB-ARBA"/>
</dbReference>
<evidence type="ECO:0000256" key="2">
    <source>
        <dbReference type="ARBA" id="ARBA00022490"/>
    </source>
</evidence>
<feature type="binding site" evidence="10">
    <location>
        <position position="230"/>
    </location>
    <ligand>
        <name>K(+)</name>
        <dbReference type="ChEBI" id="CHEBI:29103"/>
    </ligand>
</feature>
<gene>
    <name evidence="10 13" type="primary">mnmE</name>
    <name evidence="10" type="synonym">trmE</name>
    <name evidence="13" type="ORF">H8698_01695</name>
</gene>
<dbReference type="GO" id="GO:0003924">
    <property type="term" value="F:GTPase activity"/>
    <property type="evidence" value="ECO:0007669"/>
    <property type="project" value="UniProtKB-UniRule"/>
</dbReference>
<feature type="binding site" evidence="10">
    <location>
        <position position="251"/>
    </location>
    <ligand>
        <name>K(+)</name>
        <dbReference type="ChEBI" id="CHEBI:29103"/>
    </ligand>
</feature>
<dbReference type="GO" id="GO:0005525">
    <property type="term" value="F:GTP binding"/>
    <property type="evidence" value="ECO:0007669"/>
    <property type="project" value="UniProtKB-UniRule"/>
</dbReference>
<evidence type="ECO:0000256" key="6">
    <source>
        <dbReference type="ARBA" id="ARBA00022801"/>
    </source>
</evidence>
<dbReference type="EMBL" id="JACRSU010000001">
    <property type="protein sequence ID" value="MBC8539686.1"/>
    <property type="molecule type" value="Genomic_DNA"/>
</dbReference>
<evidence type="ECO:0000256" key="3">
    <source>
        <dbReference type="ARBA" id="ARBA00022694"/>
    </source>
</evidence>
<dbReference type="NCBIfam" id="TIGR00231">
    <property type="entry name" value="small_GTP"/>
    <property type="match status" value="1"/>
</dbReference>
<dbReference type="InterPro" id="IPR006073">
    <property type="entry name" value="GTP-bd"/>
</dbReference>
<dbReference type="InterPro" id="IPR004520">
    <property type="entry name" value="GTPase_MnmE"/>
</dbReference>
<dbReference type="Pfam" id="PF12631">
    <property type="entry name" value="MnmE_helical"/>
    <property type="match status" value="1"/>
</dbReference>
<keyword evidence="9 10" id="KW-0342">GTP-binding</keyword>
<dbReference type="EC" id="3.6.-.-" evidence="10"/>
<comment type="function">
    <text evidence="10">Exhibits a very high intrinsic GTPase hydrolysis rate. Involved in the addition of a carboxymethylaminomethyl (cmnm) group at the wobble position (U34) of certain tRNAs, forming tRNA-cmnm(5)s(2)U34.</text>
</comment>
<dbReference type="GO" id="GO:0030488">
    <property type="term" value="P:tRNA methylation"/>
    <property type="evidence" value="ECO:0007669"/>
    <property type="project" value="TreeGrafter"/>
</dbReference>
<feature type="binding site" evidence="10">
    <location>
        <position position="22"/>
    </location>
    <ligand>
        <name>(6S)-5-formyl-5,6,7,8-tetrahydrofolate</name>
        <dbReference type="ChEBI" id="CHEBI:57457"/>
    </ligand>
</feature>
<comment type="subcellular location">
    <subcellularLocation>
        <location evidence="10">Cytoplasm</location>
    </subcellularLocation>
</comment>
<accession>A0A926DK21</accession>
<dbReference type="FunFam" id="3.40.50.300:FF:001376">
    <property type="entry name" value="tRNA modification GTPase MnmE"/>
    <property type="match status" value="1"/>
</dbReference>
<evidence type="ECO:0000256" key="8">
    <source>
        <dbReference type="ARBA" id="ARBA00022958"/>
    </source>
</evidence>
<proteinExistence type="inferred from homology"/>
<feature type="binding site" evidence="10">
    <location>
        <begin position="274"/>
        <end position="277"/>
    </location>
    <ligand>
        <name>GTP</name>
        <dbReference type="ChEBI" id="CHEBI:37565"/>
    </ligand>
</feature>
<feature type="binding site" evidence="10">
    <location>
        <begin position="230"/>
        <end position="235"/>
    </location>
    <ligand>
        <name>GTP</name>
        <dbReference type="ChEBI" id="CHEBI:37565"/>
    </ligand>
</feature>
<keyword evidence="5 10" id="KW-0547">Nucleotide-binding</keyword>
<dbReference type="Gene3D" id="3.30.1360.120">
    <property type="entry name" value="Probable tRNA modification gtpase trme, domain 1"/>
    <property type="match status" value="1"/>
</dbReference>
<keyword evidence="6 10" id="KW-0378">Hydrolase</keyword>
<keyword evidence="14" id="KW-1185">Reference proteome</keyword>
<feature type="binding site" evidence="10">
    <location>
        <position position="249"/>
    </location>
    <ligand>
        <name>K(+)</name>
        <dbReference type="ChEBI" id="CHEBI:29103"/>
    </ligand>
</feature>
<dbReference type="InterPro" id="IPR027266">
    <property type="entry name" value="TrmE/GcvT-like"/>
</dbReference>